<protein>
    <recommendedName>
        <fullName evidence="4">Porin</fullName>
    </recommendedName>
</protein>
<dbReference type="SUPFAM" id="SSF56935">
    <property type="entry name" value="Porins"/>
    <property type="match status" value="1"/>
</dbReference>
<evidence type="ECO:0000256" key="1">
    <source>
        <dbReference type="SAM" id="SignalP"/>
    </source>
</evidence>
<reference evidence="2" key="2">
    <citation type="journal article" date="2023" name="Curr. Microbiol.">
        <title>Neisseria montereyensis sp. nov., Isolated from Oropharynx of California Sea Lion (Zalophus californianus): Genomic, Phylogenetic, and Phenotypic Study.</title>
        <authorList>
            <person name="Volokhov D.V."/>
            <person name="Zagorodnyaya T.A."/>
            <person name="Furtak V.A."/>
            <person name="Nattanmai G."/>
            <person name="Randall L."/>
            <person name="Jose S."/>
            <person name="Gao Y."/>
            <person name="Gulland F.M."/>
            <person name="Eisenberg T."/>
            <person name="Delmonte P."/>
            <person name="Blom J."/>
            <person name="Mitchell K.K."/>
        </authorList>
    </citation>
    <scope>NUCLEOTIDE SEQUENCE</scope>
    <source>
        <strain evidence="2">CSL10203-ORH2</strain>
    </source>
</reference>
<dbReference type="EMBL" id="JANUXW010000004">
    <property type="protein sequence ID" value="MCS4533855.1"/>
    <property type="molecule type" value="Genomic_DNA"/>
</dbReference>
<evidence type="ECO:0000313" key="2">
    <source>
        <dbReference type="EMBL" id="MCS4533855.1"/>
    </source>
</evidence>
<dbReference type="RefSeq" id="WP_259291656.1">
    <property type="nucleotide sequence ID" value="NZ_JANUXW010000004.1"/>
</dbReference>
<proteinExistence type="predicted"/>
<keyword evidence="1" id="KW-0732">Signal</keyword>
<evidence type="ECO:0000313" key="3">
    <source>
        <dbReference type="Proteomes" id="UP001166947"/>
    </source>
</evidence>
<gene>
    <name evidence="2" type="ORF">NXS09_06005</name>
</gene>
<accession>A0ABT2FD29</accession>
<feature type="signal peptide" evidence="1">
    <location>
        <begin position="1"/>
        <end position="18"/>
    </location>
</feature>
<feature type="chain" id="PRO_5047175645" description="Porin" evidence="1">
    <location>
        <begin position="19"/>
        <end position="100"/>
    </location>
</feature>
<sequence>MKKCILIFCAALPLAAWADVRLYGDIRSGVTTSRITMDGERRSGTSIDDFGSYIGMRGSHPIGGNNNVIWQFEQGAPVSNSSGSMRDYFRKKKENSMFSR</sequence>
<evidence type="ECO:0008006" key="4">
    <source>
        <dbReference type="Google" id="ProtNLM"/>
    </source>
</evidence>
<comment type="caution">
    <text evidence="2">The sequence shown here is derived from an EMBL/GenBank/DDBJ whole genome shotgun (WGS) entry which is preliminary data.</text>
</comment>
<reference evidence="2" key="1">
    <citation type="submission" date="2022-08" db="EMBL/GenBank/DDBJ databases">
        <authorList>
            <person name="Volokhov D.V."/>
            <person name="Furtak V.A."/>
            <person name="Zagorodnyaya T.A."/>
        </authorList>
    </citation>
    <scope>NUCLEOTIDE SEQUENCE</scope>
    <source>
        <strain evidence="2">CSL10203-ORH2</strain>
    </source>
</reference>
<keyword evidence="3" id="KW-1185">Reference proteome</keyword>
<dbReference type="InterPro" id="IPR023614">
    <property type="entry name" value="Porin_dom_sf"/>
</dbReference>
<dbReference type="Gene3D" id="2.40.160.10">
    <property type="entry name" value="Porin"/>
    <property type="match status" value="1"/>
</dbReference>
<dbReference type="Proteomes" id="UP001166947">
    <property type="component" value="Unassembled WGS sequence"/>
</dbReference>
<name>A0ABT2FD29_9NEIS</name>
<organism evidence="2 3">
    <name type="scientific">Neisseria montereyensis</name>
    <dbReference type="NCBI Taxonomy" id="2973938"/>
    <lineage>
        <taxon>Bacteria</taxon>
        <taxon>Pseudomonadati</taxon>
        <taxon>Pseudomonadota</taxon>
        <taxon>Betaproteobacteria</taxon>
        <taxon>Neisseriales</taxon>
        <taxon>Neisseriaceae</taxon>
        <taxon>Neisseria</taxon>
    </lineage>
</organism>